<protein>
    <recommendedName>
        <fullName evidence="4">VCBS repeat protein</fullName>
    </recommendedName>
</protein>
<evidence type="ECO:0000256" key="1">
    <source>
        <dbReference type="SAM" id="MobiDB-lite"/>
    </source>
</evidence>
<dbReference type="OrthoDB" id="5348860at2"/>
<sequence length="153" mass="15922">MAALIPIALIAAPSQAAHRAPQSLQAYAATLLDGGKAMLAEADLNGDGVPEGLIYAQGRSYCGSGGCNLFVVARMPKGGYRVVTRITVARLPIRVLDSRTNGWRDLEVTVAGGGTIPAYRARLRFNGSSYPTNPSMVPPGTGEPARGEVLIAS</sequence>
<feature type="region of interest" description="Disordered" evidence="1">
    <location>
        <begin position="130"/>
        <end position="153"/>
    </location>
</feature>
<dbReference type="AlphaFoldDB" id="A0A4R6FV60"/>
<dbReference type="EMBL" id="SNWD01000002">
    <property type="protein sequence ID" value="TDN85723.1"/>
    <property type="molecule type" value="Genomic_DNA"/>
</dbReference>
<evidence type="ECO:0000313" key="2">
    <source>
        <dbReference type="EMBL" id="TDN85723.1"/>
    </source>
</evidence>
<keyword evidence="3" id="KW-1185">Reference proteome</keyword>
<dbReference type="InterPro" id="IPR028994">
    <property type="entry name" value="Integrin_alpha_N"/>
</dbReference>
<dbReference type="RefSeq" id="WP_133494611.1">
    <property type="nucleotide sequence ID" value="NZ_BMLU01000002.1"/>
</dbReference>
<organism evidence="2 3">
    <name type="scientific">Stakelama pacifica</name>
    <dbReference type="NCBI Taxonomy" id="517720"/>
    <lineage>
        <taxon>Bacteria</taxon>
        <taxon>Pseudomonadati</taxon>
        <taxon>Pseudomonadota</taxon>
        <taxon>Alphaproteobacteria</taxon>
        <taxon>Sphingomonadales</taxon>
        <taxon>Sphingomonadaceae</taxon>
        <taxon>Stakelama</taxon>
    </lineage>
</organism>
<accession>A0A4R6FV60</accession>
<dbReference type="SUPFAM" id="SSF69318">
    <property type="entry name" value="Integrin alpha N-terminal domain"/>
    <property type="match status" value="1"/>
</dbReference>
<gene>
    <name evidence="2" type="ORF">EV664_102433</name>
</gene>
<comment type="caution">
    <text evidence="2">The sequence shown here is derived from an EMBL/GenBank/DDBJ whole genome shotgun (WGS) entry which is preliminary data.</text>
</comment>
<name>A0A4R6FV60_9SPHN</name>
<evidence type="ECO:0008006" key="4">
    <source>
        <dbReference type="Google" id="ProtNLM"/>
    </source>
</evidence>
<proteinExistence type="predicted"/>
<reference evidence="2 3" key="1">
    <citation type="submission" date="2019-03" db="EMBL/GenBank/DDBJ databases">
        <title>Genomic Encyclopedia of Type Strains, Phase IV (KMG-IV): sequencing the most valuable type-strain genomes for metagenomic binning, comparative biology and taxonomic classification.</title>
        <authorList>
            <person name="Goeker M."/>
        </authorList>
    </citation>
    <scope>NUCLEOTIDE SEQUENCE [LARGE SCALE GENOMIC DNA]</scope>
    <source>
        <strain evidence="2 3">DSM 25059</strain>
    </source>
</reference>
<evidence type="ECO:0000313" key="3">
    <source>
        <dbReference type="Proteomes" id="UP000295493"/>
    </source>
</evidence>
<dbReference type="Proteomes" id="UP000295493">
    <property type="component" value="Unassembled WGS sequence"/>
</dbReference>